<dbReference type="Proteomes" id="UP000031668">
    <property type="component" value="Unassembled WGS sequence"/>
</dbReference>
<gene>
    <name evidence="2" type="ORF">RF11_12505</name>
</gene>
<reference evidence="2 3" key="1">
    <citation type="journal article" date="2014" name="Genome Biol. Evol.">
        <title>The genome of the myxosporean Thelohanellus kitauei shows adaptations to nutrient acquisition within its fish host.</title>
        <authorList>
            <person name="Yang Y."/>
            <person name="Xiong J."/>
            <person name="Zhou Z."/>
            <person name="Huo F."/>
            <person name="Miao W."/>
            <person name="Ran C."/>
            <person name="Liu Y."/>
            <person name="Zhang J."/>
            <person name="Feng J."/>
            <person name="Wang M."/>
            <person name="Wang M."/>
            <person name="Wang L."/>
            <person name="Yao B."/>
        </authorList>
    </citation>
    <scope>NUCLEOTIDE SEQUENCE [LARGE SCALE GENOMIC DNA]</scope>
    <source>
        <strain evidence="2">Wuqing</strain>
    </source>
</reference>
<dbReference type="OrthoDB" id="308449at2759"/>
<dbReference type="OMA" id="DARNICE"/>
<dbReference type="InterPro" id="IPR015943">
    <property type="entry name" value="WD40/YVTN_repeat-like_dom_sf"/>
</dbReference>
<accession>A0A0C2JUU4</accession>
<dbReference type="SUPFAM" id="SSF50978">
    <property type="entry name" value="WD40 repeat-like"/>
    <property type="match status" value="1"/>
</dbReference>
<keyword evidence="2" id="KW-0808">Transferase</keyword>
<evidence type="ECO:0000313" key="3">
    <source>
        <dbReference type="Proteomes" id="UP000031668"/>
    </source>
</evidence>
<comment type="function">
    <text evidence="1">Negatively regulates the PAK1 kinase. PAK1 is a member of the PAK kinase family, which has been shown to play a positive role in the regulation of signaling pathways involving MAPK8 and RELA. PAK1 exists as an inactive homodimer, which is activated by binding of small GTPases such as CDC42 to an N-terminal regulatory domain. PAK1IP1 also binds to the N-terminus of PAK1, and inhibits the specific activation of PAK1 by CDC42. May be involved in ribosomal large subunit assembly.</text>
</comment>
<comment type="caution">
    <text evidence="2">The sequence shown here is derived from an EMBL/GenBank/DDBJ whole genome shotgun (WGS) entry which is preliminary data.</text>
</comment>
<sequence>MACFGVGTDSGFIHSFQTSSVYCETTNNQYFEITSFVFNPYHTGTIKCLAVCRRYIASSCSDGVIEIYDNVLKRDIGCVSLIGRPNELNFYRSQLLVATCADGYIRVWSTSCWFLVYEIKAHIPGHSSITFLKNSYCFQTVGADKYIKVWHLKRRRFKAKAKLESKPFKICSSNDTDRYAIIFEDYFRVYNYSIYSTKTIEQTEVLAVCFLGEYIVYGGEFNHISIYSIDKNRHIVQWDTQYTKTIDLKVLRIPSFGPVILATHFEGEVVVYDARNICENENSPIFCRLPLHSRPTCFAVENN</sequence>
<name>A0A0C2JUU4_THEKT</name>
<keyword evidence="3" id="KW-1185">Reference proteome</keyword>
<keyword evidence="2" id="KW-0418">Kinase</keyword>
<dbReference type="InterPro" id="IPR001680">
    <property type="entry name" value="WD40_rpt"/>
</dbReference>
<dbReference type="PANTHER" id="PTHR44675">
    <property type="entry name" value="PAK1 INTERACTING PROTEIN 1"/>
    <property type="match status" value="1"/>
</dbReference>
<dbReference type="EMBL" id="JWZT01000939">
    <property type="protein sequence ID" value="KII73173.1"/>
    <property type="molecule type" value="Genomic_DNA"/>
</dbReference>
<dbReference type="AlphaFoldDB" id="A0A0C2JUU4"/>
<proteinExistence type="predicted"/>
<protein>
    <submittedName>
        <fullName evidence="2">p21-activated protein kinase-interacting protein 1-like protein</fullName>
    </submittedName>
</protein>
<dbReference type="InterPro" id="IPR051959">
    <property type="entry name" value="PAK1-Kinase_Regulator"/>
</dbReference>
<dbReference type="InterPro" id="IPR036322">
    <property type="entry name" value="WD40_repeat_dom_sf"/>
</dbReference>
<dbReference type="GO" id="GO:0016301">
    <property type="term" value="F:kinase activity"/>
    <property type="evidence" value="ECO:0007669"/>
    <property type="project" value="UniProtKB-KW"/>
</dbReference>
<dbReference type="PANTHER" id="PTHR44675:SF1">
    <property type="entry name" value="P21-ACTIVATED PROTEIN KINASE-INTERACTING PROTEIN 1"/>
    <property type="match status" value="1"/>
</dbReference>
<evidence type="ECO:0000256" key="1">
    <source>
        <dbReference type="ARBA" id="ARBA00045213"/>
    </source>
</evidence>
<dbReference type="Gene3D" id="2.130.10.10">
    <property type="entry name" value="YVTN repeat-like/Quinoprotein amine dehydrogenase"/>
    <property type="match status" value="1"/>
</dbReference>
<evidence type="ECO:0000313" key="2">
    <source>
        <dbReference type="EMBL" id="KII73173.1"/>
    </source>
</evidence>
<organism evidence="2 3">
    <name type="scientific">Thelohanellus kitauei</name>
    <name type="common">Myxosporean</name>
    <dbReference type="NCBI Taxonomy" id="669202"/>
    <lineage>
        <taxon>Eukaryota</taxon>
        <taxon>Metazoa</taxon>
        <taxon>Cnidaria</taxon>
        <taxon>Myxozoa</taxon>
        <taxon>Myxosporea</taxon>
        <taxon>Bivalvulida</taxon>
        <taxon>Platysporina</taxon>
        <taxon>Myxobolidae</taxon>
        <taxon>Thelohanellus</taxon>
    </lineage>
</organism>
<dbReference type="SMART" id="SM00320">
    <property type="entry name" value="WD40"/>
    <property type="match status" value="3"/>
</dbReference>